<dbReference type="PANTHER" id="PTHR47939">
    <property type="entry name" value="MEMBRANE-ASSOCIATED SALT-INDUCIBLE PROTEIN-LIKE"/>
    <property type="match status" value="1"/>
</dbReference>
<comment type="caution">
    <text evidence="4">The sequence shown here is derived from an EMBL/GenBank/DDBJ whole genome shotgun (WGS) entry which is preliminary data.</text>
</comment>
<dbReference type="InterPro" id="IPR050667">
    <property type="entry name" value="PPR-containing_protein"/>
</dbReference>
<dbReference type="PANTHER" id="PTHR47939:SF11">
    <property type="entry name" value="TETRATRICOPEPTIDE-LIKE HELICAL DOMAIN SUPERFAMILY"/>
    <property type="match status" value="1"/>
</dbReference>
<dbReference type="PROSITE" id="PS51375">
    <property type="entry name" value="PPR"/>
    <property type="match status" value="3"/>
</dbReference>
<evidence type="ECO:0000256" key="1">
    <source>
        <dbReference type="ARBA" id="ARBA00007626"/>
    </source>
</evidence>
<evidence type="ECO:0000313" key="4">
    <source>
        <dbReference type="EMBL" id="GMG98892.1"/>
    </source>
</evidence>
<evidence type="ECO:0000313" key="5">
    <source>
        <dbReference type="Proteomes" id="UP001279734"/>
    </source>
</evidence>
<accession>A0AAD3RX47</accession>
<comment type="similarity">
    <text evidence="1">Belongs to the PPR family. P subfamily.</text>
</comment>
<dbReference type="Pfam" id="PF13041">
    <property type="entry name" value="PPR_2"/>
    <property type="match status" value="2"/>
</dbReference>
<feature type="repeat" description="PPR" evidence="3">
    <location>
        <begin position="245"/>
        <end position="279"/>
    </location>
</feature>
<dbReference type="AlphaFoldDB" id="A0AAD3RX47"/>
<feature type="repeat" description="PPR" evidence="3">
    <location>
        <begin position="280"/>
        <end position="314"/>
    </location>
</feature>
<dbReference type="SUPFAM" id="SSF81901">
    <property type="entry name" value="HCP-like"/>
    <property type="match status" value="1"/>
</dbReference>
<evidence type="ECO:0000256" key="3">
    <source>
        <dbReference type="PROSITE-ProRule" id="PRU00708"/>
    </source>
</evidence>
<dbReference type="EMBL" id="BSYO01000001">
    <property type="protein sequence ID" value="GMG98892.1"/>
    <property type="molecule type" value="Genomic_DNA"/>
</dbReference>
<sequence length="399" mass="45229">MAARHGNQKLLLYQARHFSSPTSSLCPTFESFRLAKSAIISESDPNKLADLFVSQSSTFPRFARHRLVYHLVVRKLSRAKRYDLVERILEHQKTAPAVLPLSEGFFIRLIMLYSNAGMIDNALRTFDDLINSKEFHASEKSLCAILSALLNNKNLDKFHEVFTGVPAKTAIFPGVKSYNLALKAYCQENRVEMAKKLIEKMEKEARIFPDIFSYNVILGAYLRNKDWIGFDSVVKDVLNRGLEGNVTTYNHRILRHCKNKECARAKKLVDEMVSKGIKPNAASYNTIIDGFCIVGDLDSAVLMLERMSSDGYVSPCSFSYFTLLRHMVEEGEFDSALEICKKILKRKWVPPFEAMEGLIKGLVNISKSEEAKEMVDKMKKRLRGPAVDSWGKIEAALPL</sequence>
<dbReference type="InterPro" id="IPR011990">
    <property type="entry name" value="TPR-like_helical_dom_sf"/>
</dbReference>
<evidence type="ECO:0008006" key="6">
    <source>
        <dbReference type="Google" id="ProtNLM"/>
    </source>
</evidence>
<keyword evidence="2" id="KW-0677">Repeat</keyword>
<name>A0AAD3RX47_NEPGR</name>
<organism evidence="4 5">
    <name type="scientific">Nepenthes gracilis</name>
    <name type="common">Slender pitcher plant</name>
    <dbReference type="NCBI Taxonomy" id="150966"/>
    <lineage>
        <taxon>Eukaryota</taxon>
        <taxon>Viridiplantae</taxon>
        <taxon>Streptophyta</taxon>
        <taxon>Embryophyta</taxon>
        <taxon>Tracheophyta</taxon>
        <taxon>Spermatophyta</taxon>
        <taxon>Magnoliopsida</taxon>
        <taxon>eudicotyledons</taxon>
        <taxon>Gunneridae</taxon>
        <taxon>Pentapetalae</taxon>
        <taxon>Caryophyllales</taxon>
        <taxon>Nepenthaceae</taxon>
        <taxon>Nepenthes</taxon>
    </lineage>
</organism>
<dbReference type="Proteomes" id="UP001279734">
    <property type="component" value="Unassembled WGS sequence"/>
</dbReference>
<dbReference type="NCBIfam" id="TIGR00756">
    <property type="entry name" value="PPR"/>
    <property type="match status" value="3"/>
</dbReference>
<dbReference type="Pfam" id="PF01535">
    <property type="entry name" value="PPR"/>
    <property type="match status" value="2"/>
</dbReference>
<dbReference type="Gene3D" id="1.25.40.10">
    <property type="entry name" value="Tetratricopeptide repeat domain"/>
    <property type="match status" value="3"/>
</dbReference>
<keyword evidence="5" id="KW-1185">Reference proteome</keyword>
<protein>
    <recommendedName>
        <fullName evidence="6">Pentatricopeptide repeat-containing protein</fullName>
    </recommendedName>
</protein>
<feature type="repeat" description="PPR" evidence="3">
    <location>
        <begin position="174"/>
        <end position="204"/>
    </location>
</feature>
<gene>
    <name evidence="4" type="ORF">Nepgr_000732</name>
</gene>
<dbReference type="InterPro" id="IPR002885">
    <property type="entry name" value="PPR_rpt"/>
</dbReference>
<reference evidence="4" key="1">
    <citation type="submission" date="2023-05" db="EMBL/GenBank/DDBJ databases">
        <title>Nepenthes gracilis genome sequencing.</title>
        <authorList>
            <person name="Fukushima K."/>
        </authorList>
    </citation>
    <scope>NUCLEOTIDE SEQUENCE</scope>
    <source>
        <strain evidence="4">SING2019-196</strain>
    </source>
</reference>
<proteinExistence type="inferred from homology"/>
<evidence type="ECO:0000256" key="2">
    <source>
        <dbReference type="ARBA" id="ARBA00022737"/>
    </source>
</evidence>